<dbReference type="PANTHER" id="PTHR11414:SF20">
    <property type="entry name" value="CYSTATIN-A"/>
    <property type="match status" value="1"/>
</dbReference>
<dbReference type="GO" id="GO:0005615">
    <property type="term" value="C:extracellular space"/>
    <property type="evidence" value="ECO:0007669"/>
    <property type="project" value="Ensembl"/>
</dbReference>
<dbReference type="AlphaFoldDB" id="A0A8V0ZET4"/>
<dbReference type="GO" id="GO:0098609">
    <property type="term" value="P:cell-cell adhesion"/>
    <property type="evidence" value="ECO:0007669"/>
    <property type="project" value="Ensembl"/>
</dbReference>
<evidence type="ECO:0000256" key="4">
    <source>
        <dbReference type="ARBA" id="ARBA00022690"/>
    </source>
</evidence>
<reference evidence="7" key="3">
    <citation type="submission" date="2025-09" db="UniProtKB">
        <authorList>
            <consortium name="Ensembl"/>
        </authorList>
    </citation>
    <scope>IDENTIFICATION</scope>
    <source>
        <strain evidence="7">broiler</strain>
    </source>
</reference>
<evidence type="ECO:0007829" key="9">
    <source>
        <dbReference type="PeptideAtlas" id="A0A8V0ZET4"/>
    </source>
</evidence>
<name>A0A8V0ZET4_CHICK</name>
<keyword evidence="5" id="KW-0789">Thiol protease inhibitor</keyword>
<dbReference type="GO" id="GO:1904090">
    <property type="term" value="C:peptidase inhibitor complex"/>
    <property type="evidence" value="ECO:0007669"/>
    <property type="project" value="Ensembl"/>
</dbReference>
<feature type="domain" description="Cystatin" evidence="6">
    <location>
        <begin position="26"/>
        <end position="122"/>
    </location>
</feature>
<evidence type="ECO:0000256" key="1">
    <source>
        <dbReference type="ARBA" id="ARBA00004496"/>
    </source>
</evidence>
<keyword evidence="9" id="KW-1267">Proteomics identification</keyword>
<comment type="subcellular location">
    <subcellularLocation>
        <location evidence="1">Cytoplasm</location>
    </subcellularLocation>
</comment>
<dbReference type="Pfam" id="PF00031">
    <property type="entry name" value="Cystatin"/>
    <property type="match status" value="1"/>
</dbReference>
<dbReference type="SUPFAM" id="SSF54403">
    <property type="entry name" value="Cystatin/monellin"/>
    <property type="match status" value="1"/>
</dbReference>
<evidence type="ECO:0000256" key="2">
    <source>
        <dbReference type="ARBA" id="ARBA00009403"/>
    </source>
</evidence>
<dbReference type="GO" id="GO:0001533">
    <property type="term" value="C:cornified envelope"/>
    <property type="evidence" value="ECO:0007669"/>
    <property type="project" value="Ensembl"/>
</dbReference>
<dbReference type="FunFam" id="3.10.450.10:FF:000001">
    <property type="entry name" value="Cystatin-A"/>
    <property type="match status" value="1"/>
</dbReference>
<sequence>MVLGNNFSGRPSSEPLHISKKFPATMMTGGLSDPKPATAEVQHLADQVKPQLESRENKTYQTFTAIIYRTQVVAGTNYFIKVQISDEYIHLKIFQALPHENQHPSLTGYQTGKTRDDPLVYF</sequence>
<dbReference type="PANTHER" id="PTHR11414">
    <property type="entry name" value="CYSTATIN FAMILY MEMBER"/>
    <property type="match status" value="1"/>
</dbReference>
<dbReference type="GO" id="GO:0030216">
    <property type="term" value="P:keratinocyte differentiation"/>
    <property type="evidence" value="ECO:0007669"/>
    <property type="project" value="Ensembl"/>
</dbReference>
<dbReference type="GO" id="GO:0005654">
    <property type="term" value="C:nucleoplasm"/>
    <property type="evidence" value="ECO:0007669"/>
    <property type="project" value="Ensembl"/>
</dbReference>
<keyword evidence="4" id="KW-0646">Protease inhibitor</keyword>
<reference evidence="7" key="1">
    <citation type="submission" date="2020-11" db="EMBL/GenBank/DDBJ databases">
        <title>Gallus gallus (Chicken) genome, bGalGal1, GRCg7b, maternal haplotype autosomes + Z &amp; W.</title>
        <authorList>
            <person name="Warren W."/>
            <person name="Formenti G."/>
            <person name="Fedrigo O."/>
            <person name="Haase B."/>
            <person name="Mountcastle J."/>
            <person name="Balacco J."/>
            <person name="Tracey A."/>
            <person name="Schneider V."/>
            <person name="Okimoto R."/>
            <person name="Cheng H."/>
            <person name="Hawken R."/>
            <person name="Howe K."/>
            <person name="Jarvis E.D."/>
        </authorList>
    </citation>
    <scope>NUCLEOTIDE SEQUENCE [LARGE SCALE GENOMIC DNA]</scope>
    <source>
        <strain evidence="7">Broiler</strain>
    </source>
</reference>
<accession>A0A8V0ZET4</accession>
<dbReference type="SMART" id="SM00043">
    <property type="entry name" value="CY"/>
    <property type="match status" value="1"/>
</dbReference>
<dbReference type="GO" id="GO:0045861">
    <property type="term" value="P:negative regulation of proteolysis"/>
    <property type="evidence" value="ECO:0007669"/>
    <property type="project" value="Ensembl"/>
</dbReference>
<evidence type="ECO:0000259" key="6">
    <source>
        <dbReference type="SMART" id="SM00043"/>
    </source>
</evidence>
<proteinExistence type="evidence at protein level"/>
<keyword evidence="8" id="KW-1185">Reference proteome</keyword>
<dbReference type="PRINTS" id="PR00295">
    <property type="entry name" value="STEFINA"/>
</dbReference>
<evidence type="ECO:0000313" key="8">
    <source>
        <dbReference type="Proteomes" id="UP000000539"/>
    </source>
</evidence>
<dbReference type="PROSITE" id="PS00287">
    <property type="entry name" value="CYSTATIN"/>
    <property type="match status" value="1"/>
</dbReference>
<dbReference type="InterPro" id="IPR046350">
    <property type="entry name" value="Cystatin_sf"/>
</dbReference>
<dbReference type="GO" id="GO:0002020">
    <property type="term" value="F:protease binding"/>
    <property type="evidence" value="ECO:0007669"/>
    <property type="project" value="Ensembl"/>
</dbReference>
<dbReference type="Ensembl" id="ENSGALT00010052901.1">
    <property type="protein sequence ID" value="ENSGALP00010031807.1"/>
    <property type="gene ID" value="ENSGALG00010021760.1"/>
</dbReference>
<gene>
    <name evidence="7" type="primary">CSTA</name>
</gene>
<evidence type="ECO:0000256" key="3">
    <source>
        <dbReference type="ARBA" id="ARBA00022490"/>
    </source>
</evidence>
<dbReference type="Gene3D" id="3.10.450.10">
    <property type="match status" value="1"/>
</dbReference>
<evidence type="ECO:0000256" key="5">
    <source>
        <dbReference type="ARBA" id="ARBA00022704"/>
    </source>
</evidence>
<dbReference type="GO" id="GO:0005829">
    <property type="term" value="C:cytosol"/>
    <property type="evidence" value="ECO:0000318"/>
    <property type="project" value="GO_Central"/>
</dbReference>
<dbReference type="Proteomes" id="UP000000539">
    <property type="component" value="Chromosome 1"/>
</dbReference>
<dbReference type="InterPro" id="IPR000010">
    <property type="entry name" value="Cystatin_dom"/>
</dbReference>
<dbReference type="FunCoup" id="A0A8V0ZET4">
    <property type="interactions" value="7"/>
</dbReference>
<protein>
    <submittedName>
        <fullName evidence="7">Cystatin A</fullName>
    </submittedName>
</protein>
<dbReference type="GeneTree" id="ENSGT00940000155717"/>
<evidence type="ECO:0000313" key="7">
    <source>
        <dbReference type="Ensembl" id="ENSGALP00010031807.1"/>
    </source>
</evidence>
<dbReference type="CDD" id="cd00042">
    <property type="entry name" value="CY"/>
    <property type="match status" value="1"/>
</dbReference>
<keyword evidence="3" id="KW-0963">Cytoplasm</keyword>
<reference evidence="7" key="2">
    <citation type="submission" date="2025-08" db="UniProtKB">
        <authorList>
            <consortium name="Ensembl"/>
        </authorList>
    </citation>
    <scope>IDENTIFICATION</scope>
    <source>
        <strain evidence="7">broiler</strain>
    </source>
</reference>
<dbReference type="InterPro" id="IPR018073">
    <property type="entry name" value="Prot_inh_cystat_CS"/>
</dbReference>
<dbReference type="InterPro" id="IPR001713">
    <property type="entry name" value="Prot_inh_stefin"/>
</dbReference>
<dbReference type="OrthoDB" id="2429551at2759"/>
<organism evidence="7 8">
    <name type="scientific">Gallus gallus</name>
    <name type="common">Chicken</name>
    <dbReference type="NCBI Taxonomy" id="9031"/>
    <lineage>
        <taxon>Eukaryota</taxon>
        <taxon>Metazoa</taxon>
        <taxon>Chordata</taxon>
        <taxon>Craniata</taxon>
        <taxon>Vertebrata</taxon>
        <taxon>Euteleostomi</taxon>
        <taxon>Archelosauria</taxon>
        <taxon>Archosauria</taxon>
        <taxon>Dinosauria</taxon>
        <taxon>Saurischia</taxon>
        <taxon>Theropoda</taxon>
        <taxon>Coelurosauria</taxon>
        <taxon>Aves</taxon>
        <taxon>Neognathae</taxon>
        <taxon>Galloanserae</taxon>
        <taxon>Galliformes</taxon>
        <taxon>Phasianidae</taxon>
        <taxon>Phasianinae</taxon>
        <taxon>Gallus</taxon>
    </lineage>
</organism>
<dbReference type="GO" id="GO:0004869">
    <property type="term" value="F:cysteine-type endopeptidase inhibitor activity"/>
    <property type="evidence" value="ECO:0000318"/>
    <property type="project" value="GO_Central"/>
</dbReference>
<comment type="similarity">
    <text evidence="2">Belongs to the cystatin family.</text>
</comment>